<dbReference type="Proteomes" id="UP001272242">
    <property type="component" value="Unassembled WGS sequence"/>
</dbReference>
<proteinExistence type="predicted"/>
<organism evidence="2 3">
    <name type="scientific">Gemmata algarum</name>
    <dbReference type="NCBI Taxonomy" id="2975278"/>
    <lineage>
        <taxon>Bacteria</taxon>
        <taxon>Pseudomonadati</taxon>
        <taxon>Planctomycetota</taxon>
        <taxon>Planctomycetia</taxon>
        <taxon>Gemmatales</taxon>
        <taxon>Gemmataceae</taxon>
        <taxon>Gemmata</taxon>
    </lineage>
</organism>
<dbReference type="EMBL" id="JAXBLV010000013">
    <property type="protein sequence ID" value="MDY3558022.1"/>
    <property type="molecule type" value="Genomic_DNA"/>
</dbReference>
<name>A0ABU5ERQ3_9BACT</name>
<feature type="region of interest" description="Disordered" evidence="1">
    <location>
        <begin position="1"/>
        <end position="20"/>
    </location>
</feature>
<comment type="caution">
    <text evidence="2">The sequence shown here is derived from an EMBL/GenBank/DDBJ whole genome shotgun (WGS) entry which is preliminary data.</text>
</comment>
<evidence type="ECO:0000313" key="2">
    <source>
        <dbReference type="EMBL" id="MDY3558022.1"/>
    </source>
</evidence>
<protein>
    <submittedName>
        <fullName evidence="2">Uncharacterized protein</fullName>
    </submittedName>
</protein>
<dbReference type="RefSeq" id="WP_320685000.1">
    <property type="nucleotide sequence ID" value="NZ_JAXBLV010000013.1"/>
</dbReference>
<accession>A0ABU5ERQ3</accession>
<keyword evidence="3" id="KW-1185">Reference proteome</keyword>
<feature type="compositionally biased region" description="Basic and acidic residues" evidence="1">
    <location>
        <begin position="86"/>
        <end position="97"/>
    </location>
</feature>
<feature type="compositionally biased region" description="Low complexity" evidence="1">
    <location>
        <begin position="62"/>
        <end position="71"/>
    </location>
</feature>
<feature type="region of interest" description="Disordered" evidence="1">
    <location>
        <begin position="30"/>
        <end position="115"/>
    </location>
</feature>
<sequence>MVVACQTPTRAEAGCGGHSGNPYALVEAEPVTAPQAEPAVPPAPKPCQGPNCSGAPVEKGLPVPQTTTPPVEVKDLVKGFCGPEPDGARHARDHDSTSPRPVRRAGAIFHPPRIG</sequence>
<evidence type="ECO:0000256" key="1">
    <source>
        <dbReference type="SAM" id="MobiDB-lite"/>
    </source>
</evidence>
<reference evidence="3" key="1">
    <citation type="journal article" date="2023" name="Mar. Drugs">
        <title>Gemmata algarum, a Novel Planctomycete Isolated from an Algal Mat, Displays Antimicrobial Activity.</title>
        <authorList>
            <person name="Kumar G."/>
            <person name="Kallscheuer N."/>
            <person name="Kashif M."/>
            <person name="Ahamad S."/>
            <person name="Jagadeeshwari U."/>
            <person name="Pannikurungottu S."/>
            <person name="Haufschild T."/>
            <person name="Kabuu M."/>
            <person name="Sasikala C."/>
            <person name="Jogler C."/>
            <person name="Ramana C."/>
        </authorList>
    </citation>
    <scope>NUCLEOTIDE SEQUENCE [LARGE SCALE GENOMIC DNA]</scope>
    <source>
        <strain evidence="3">JC673</strain>
    </source>
</reference>
<evidence type="ECO:0000313" key="3">
    <source>
        <dbReference type="Proteomes" id="UP001272242"/>
    </source>
</evidence>
<gene>
    <name evidence="2" type="ORF">R5W23_000742</name>
</gene>